<accession>A0A286D8K1</accession>
<keyword evidence="6" id="KW-1185">Reference proteome</keyword>
<comment type="similarity">
    <text evidence="1">Belongs to the TTC38 family.</text>
</comment>
<dbReference type="RefSeq" id="WP_097122202.1">
    <property type="nucleotide sequence ID" value="NZ_OCND01000005.1"/>
</dbReference>
<dbReference type="Gene3D" id="1.25.40.10">
    <property type="entry name" value="Tetratricopeptide repeat domain"/>
    <property type="match status" value="1"/>
</dbReference>
<evidence type="ECO:0000256" key="4">
    <source>
        <dbReference type="ARBA" id="ARBA00022803"/>
    </source>
</evidence>
<dbReference type="PANTHER" id="PTHR16263">
    <property type="entry name" value="TETRATRICOPEPTIDE REPEAT PROTEIN 38"/>
    <property type="match status" value="1"/>
</dbReference>
<evidence type="ECO:0000313" key="6">
    <source>
        <dbReference type="Proteomes" id="UP000219374"/>
    </source>
</evidence>
<keyword evidence="3" id="KW-0677">Repeat</keyword>
<evidence type="ECO:0000313" key="5">
    <source>
        <dbReference type="EMBL" id="SOD54937.1"/>
    </source>
</evidence>
<organism evidence="5 6">
    <name type="scientific">Pseudoxanthomonas wuyuanensis</name>
    <dbReference type="NCBI Taxonomy" id="1073196"/>
    <lineage>
        <taxon>Bacteria</taxon>
        <taxon>Pseudomonadati</taxon>
        <taxon>Pseudomonadota</taxon>
        <taxon>Gammaproteobacteria</taxon>
        <taxon>Lysobacterales</taxon>
        <taxon>Lysobacteraceae</taxon>
        <taxon>Pseudoxanthomonas</taxon>
    </lineage>
</organism>
<keyword evidence="4" id="KW-0802">TPR repeat</keyword>
<gene>
    <name evidence="5" type="ORF">SAMN06296416_105210</name>
</gene>
<reference evidence="5 6" key="1">
    <citation type="submission" date="2017-09" db="EMBL/GenBank/DDBJ databases">
        <authorList>
            <person name="Ehlers B."/>
            <person name="Leendertz F.H."/>
        </authorList>
    </citation>
    <scope>NUCLEOTIDE SEQUENCE [LARGE SCALE GENOMIC DNA]</scope>
    <source>
        <strain evidence="5 6">CGMCC 1.10978</strain>
    </source>
</reference>
<evidence type="ECO:0000256" key="1">
    <source>
        <dbReference type="ARBA" id="ARBA00005857"/>
    </source>
</evidence>
<protein>
    <recommendedName>
        <fullName evidence="2">Tetratricopeptide repeat protein 38</fullName>
    </recommendedName>
</protein>
<dbReference type="EMBL" id="OCND01000005">
    <property type="protein sequence ID" value="SOD54937.1"/>
    <property type="molecule type" value="Genomic_DNA"/>
</dbReference>
<dbReference type="AlphaFoldDB" id="A0A286D8K1"/>
<dbReference type="Proteomes" id="UP000219374">
    <property type="component" value="Unassembled WGS sequence"/>
</dbReference>
<dbReference type="PANTHER" id="PTHR16263:SF4">
    <property type="entry name" value="TETRATRICOPEPTIDE REPEAT PROTEIN 38"/>
    <property type="match status" value="1"/>
</dbReference>
<dbReference type="SUPFAM" id="SSF48452">
    <property type="entry name" value="TPR-like"/>
    <property type="match status" value="1"/>
</dbReference>
<evidence type="ECO:0000256" key="2">
    <source>
        <dbReference type="ARBA" id="ARBA00019992"/>
    </source>
</evidence>
<sequence length="441" mass="49096">MLSDPRGCPVSTGVASAIAHAEHAQWRMLSYFGDPFEDLDAAVQDDPAWTLPLIMKANCLLSAAEFAPTQQALALLDQARELSARGCANARERDHIAASAACAAGQWRTACDLWERILIQYPHDLVALLAAHLFDFYRGDSRNLQRRVTRVLPAWSESDPLYPHVLALHAFGLEECNHYDRALESAHAALALQPREPWAVHAIAHVHEMRGEYDQGAAFLQARTQDWAPDNGFAFHNWWHLALFQLERMDTAAALALFDERIAEGTDLALQHVDVCAMLWRLQLLGVDVGDRWQQASARWPATVPDRGYYAFNDFHAALAYIGAGKPEQARQVLQAVQQRSAQPEAGEPGWMAAEVGVPLLRGLVQYAEADFAGATEQLLGVREHSHRFGGSHAQRDIIELTLLDAAVRAGRKPLARHLLNERLLTKPQSPLTEHWARRIA</sequence>
<proteinExistence type="inferred from homology"/>
<dbReference type="CDD" id="cd05804">
    <property type="entry name" value="StaR_like"/>
    <property type="match status" value="1"/>
</dbReference>
<dbReference type="OrthoDB" id="9815900at2"/>
<dbReference type="InterPro" id="IPR033891">
    <property type="entry name" value="TTC38"/>
</dbReference>
<evidence type="ECO:0000256" key="3">
    <source>
        <dbReference type="ARBA" id="ARBA00022737"/>
    </source>
</evidence>
<name>A0A286D8K1_9GAMM</name>
<dbReference type="InterPro" id="IPR011990">
    <property type="entry name" value="TPR-like_helical_dom_sf"/>
</dbReference>